<keyword evidence="4 8" id="KW-0812">Transmembrane</keyword>
<keyword evidence="3" id="KW-1003">Cell membrane</keyword>
<accession>A0A097EDY6</accession>
<comment type="similarity">
    <text evidence="2">Belongs to the MreD family.</text>
</comment>
<evidence type="ECO:0000313" key="9">
    <source>
        <dbReference type="EMBL" id="AIT05774.1"/>
    </source>
</evidence>
<dbReference type="GO" id="GO:0008360">
    <property type="term" value="P:regulation of cell shape"/>
    <property type="evidence" value="ECO:0007669"/>
    <property type="project" value="UniProtKB-KW"/>
</dbReference>
<protein>
    <submittedName>
        <fullName evidence="9">Rod shape-determining protein MreD</fullName>
    </submittedName>
</protein>
<dbReference type="eggNOG" id="ENOG502ZPNK">
    <property type="taxonomic scope" value="Bacteria"/>
</dbReference>
<organism evidence="9 10">
    <name type="scientific">Sphingomonas taxi</name>
    <dbReference type="NCBI Taxonomy" id="1549858"/>
    <lineage>
        <taxon>Bacteria</taxon>
        <taxon>Pseudomonadati</taxon>
        <taxon>Pseudomonadota</taxon>
        <taxon>Alphaproteobacteria</taxon>
        <taxon>Sphingomonadales</taxon>
        <taxon>Sphingomonadaceae</taxon>
        <taxon>Sphingomonas</taxon>
    </lineage>
</organism>
<dbReference type="InterPro" id="IPR007227">
    <property type="entry name" value="Cell_shape_determining_MreD"/>
</dbReference>
<dbReference type="HOGENOM" id="CLU_1546602_0_0_5"/>
<dbReference type="RefSeq" id="WP_038660022.1">
    <property type="nucleotide sequence ID" value="NZ_CP009571.1"/>
</dbReference>
<feature type="transmembrane region" description="Helical" evidence="8">
    <location>
        <begin position="22"/>
        <end position="42"/>
    </location>
</feature>
<keyword evidence="5" id="KW-0133">Cell shape</keyword>
<dbReference type="GO" id="GO:0005886">
    <property type="term" value="C:plasma membrane"/>
    <property type="evidence" value="ECO:0007669"/>
    <property type="project" value="UniProtKB-SubCell"/>
</dbReference>
<sequence>MSRSTIDYRPFEPPLPPGRARAVPWMSVLGGSALTAVLPVVASLALVPPLGLLMLLTWRLLARFALRPWAAAPLGLFDDLVSGQPLGSAVLLWSLCFIAIDLIEQRLVFRDFWQDWLIASGALAFCLTVGRWIALPLGAHVDPVLLAQIMIAVMLFPLSVRFVAWIDRKRGPAA</sequence>
<evidence type="ECO:0000256" key="8">
    <source>
        <dbReference type="SAM" id="Phobius"/>
    </source>
</evidence>
<keyword evidence="6 8" id="KW-1133">Transmembrane helix</keyword>
<dbReference type="Pfam" id="PF04093">
    <property type="entry name" value="MreD"/>
    <property type="match status" value="1"/>
</dbReference>
<dbReference type="Proteomes" id="UP000033200">
    <property type="component" value="Chromosome"/>
</dbReference>
<proteinExistence type="inferred from homology"/>
<evidence type="ECO:0000256" key="6">
    <source>
        <dbReference type="ARBA" id="ARBA00022989"/>
    </source>
</evidence>
<feature type="transmembrane region" description="Helical" evidence="8">
    <location>
        <begin position="86"/>
        <end position="104"/>
    </location>
</feature>
<name>A0A097EDY6_9SPHN</name>
<evidence type="ECO:0000256" key="5">
    <source>
        <dbReference type="ARBA" id="ARBA00022960"/>
    </source>
</evidence>
<keyword evidence="7 8" id="KW-0472">Membrane</keyword>
<reference evidence="9 10" key="1">
    <citation type="submission" date="2014-09" db="EMBL/GenBank/DDBJ databases">
        <title>Using Illumina technology Improving SMRT sequencing Genome Assembly by RASTools.</title>
        <authorList>
            <person name="Zhou Y."/>
            <person name="Ma T."/>
            <person name="Liu T."/>
        </authorList>
    </citation>
    <scope>NUCLEOTIDE SEQUENCE [LARGE SCALE GENOMIC DNA]</scope>
    <source>
        <strain evidence="9 10">ATCC 55669</strain>
    </source>
</reference>
<dbReference type="AlphaFoldDB" id="A0A097EDY6"/>
<gene>
    <name evidence="9" type="ORF">MC45_04410</name>
</gene>
<evidence type="ECO:0000256" key="3">
    <source>
        <dbReference type="ARBA" id="ARBA00022475"/>
    </source>
</evidence>
<dbReference type="KEGG" id="stax:MC45_04410"/>
<evidence type="ECO:0000256" key="1">
    <source>
        <dbReference type="ARBA" id="ARBA00004651"/>
    </source>
</evidence>
<keyword evidence="10" id="KW-1185">Reference proteome</keyword>
<evidence type="ECO:0000313" key="10">
    <source>
        <dbReference type="Proteomes" id="UP000033200"/>
    </source>
</evidence>
<dbReference type="STRING" id="1549858.MC45_04410"/>
<evidence type="ECO:0000256" key="2">
    <source>
        <dbReference type="ARBA" id="ARBA00007776"/>
    </source>
</evidence>
<feature type="transmembrane region" description="Helical" evidence="8">
    <location>
        <begin position="116"/>
        <end position="134"/>
    </location>
</feature>
<evidence type="ECO:0000256" key="4">
    <source>
        <dbReference type="ARBA" id="ARBA00022692"/>
    </source>
</evidence>
<dbReference type="EMBL" id="CP009571">
    <property type="protein sequence ID" value="AIT05774.1"/>
    <property type="molecule type" value="Genomic_DNA"/>
</dbReference>
<comment type="subcellular location">
    <subcellularLocation>
        <location evidence="1">Cell membrane</location>
        <topology evidence="1">Multi-pass membrane protein</topology>
    </subcellularLocation>
</comment>
<evidence type="ECO:0000256" key="7">
    <source>
        <dbReference type="ARBA" id="ARBA00023136"/>
    </source>
</evidence>
<feature type="transmembrane region" description="Helical" evidence="8">
    <location>
        <begin position="146"/>
        <end position="166"/>
    </location>
</feature>